<dbReference type="Pfam" id="PF12697">
    <property type="entry name" value="Abhydrolase_6"/>
    <property type="match status" value="1"/>
</dbReference>
<evidence type="ECO:0000313" key="3">
    <source>
        <dbReference type="Proteomes" id="UP000294853"/>
    </source>
</evidence>
<dbReference type="SUPFAM" id="SSF53474">
    <property type="entry name" value="alpha/beta-Hydrolases"/>
    <property type="match status" value="1"/>
</dbReference>
<dbReference type="PANTHER" id="PTHR43798">
    <property type="entry name" value="MONOACYLGLYCEROL LIPASE"/>
    <property type="match status" value="1"/>
</dbReference>
<gene>
    <name evidence="2" type="ORF">EXE58_08770</name>
</gene>
<sequence length="265" mass="28115">MASTETVEVDGLRLAYRRAGHGPTVMFVHGGIEDSRSWTPQLDALSDEFTVIAWDEPGAGGSEDVPDGFRLSDYADCLAGMVRALVGSPTAVVGLSWGTTVILEMYRRHPAVVRSMVLADGYAGWRGSLGAEEADARLAAVRAALAEPDEGFDPTLPGLFAGEPPAPFVPLLDAMAADVRRRSMLTALTAMAQADLTEVLPTVQVATLLIWGALDARSPLSVARDFERRIPSATLAVIPDCGHVSNLEAPGPFNALVRGFLHDHG</sequence>
<reference evidence="2 3" key="1">
    <citation type="submission" date="2019-03" db="EMBL/GenBank/DDBJ databases">
        <title>Three New Species of Nocardioides, Nocardioides euryhalodurans sp. nov., Nocardioides seonyuensis sp. nov. and Nocardioides eburneoflavus sp. nov. Iolated from Soil.</title>
        <authorList>
            <person name="Roh S.G."/>
            <person name="Lee C."/>
            <person name="Kim M.-K."/>
            <person name="Kim S.B."/>
        </authorList>
    </citation>
    <scope>NUCLEOTIDE SEQUENCE [LARGE SCALE GENOMIC DNA]</scope>
    <source>
        <strain evidence="2 3">MMS17-SY207-3</strain>
    </source>
</reference>
<protein>
    <submittedName>
        <fullName evidence="2">Alpha/beta hydrolase</fullName>
    </submittedName>
</protein>
<proteinExistence type="predicted"/>
<keyword evidence="3" id="KW-1185">Reference proteome</keyword>
<keyword evidence="2" id="KW-0378">Hydrolase</keyword>
<evidence type="ECO:0000313" key="2">
    <source>
        <dbReference type="EMBL" id="QBX55536.1"/>
    </source>
</evidence>
<organism evidence="2 3">
    <name type="scientific">Nocardioides seonyuensis</name>
    <dbReference type="NCBI Taxonomy" id="2518371"/>
    <lineage>
        <taxon>Bacteria</taxon>
        <taxon>Bacillati</taxon>
        <taxon>Actinomycetota</taxon>
        <taxon>Actinomycetes</taxon>
        <taxon>Propionibacteriales</taxon>
        <taxon>Nocardioidaceae</taxon>
        <taxon>Nocardioides</taxon>
    </lineage>
</organism>
<name>A0A4P7IEB1_9ACTN</name>
<dbReference type="RefSeq" id="WP_135267527.1">
    <property type="nucleotide sequence ID" value="NZ_CP038436.1"/>
</dbReference>
<dbReference type="InterPro" id="IPR029058">
    <property type="entry name" value="AB_hydrolase_fold"/>
</dbReference>
<dbReference type="Proteomes" id="UP000294853">
    <property type="component" value="Chromosome"/>
</dbReference>
<dbReference type="Gene3D" id="3.40.50.1820">
    <property type="entry name" value="alpha/beta hydrolase"/>
    <property type="match status" value="1"/>
</dbReference>
<dbReference type="PANTHER" id="PTHR43798:SF33">
    <property type="entry name" value="HYDROLASE, PUTATIVE (AFU_ORTHOLOGUE AFUA_2G14860)-RELATED"/>
    <property type="match status" value="1"/>
</dbReference>
<dbReference type="GO" id="GO:0016787">
    <property type="term" value="F:hydrolase activity"/>
    <property type="evidence" value="ECO:0007669"/>
    <property type="project" value="UniProtKB-KW"/>
</dbReference>
<dbReference type="InterPro" id="IPR050266">
    <property type="entry name" value="AB_hydrolase_sf"/>
</dbReference>
<dbReference type="InterPro" id="IPR000073">
    <property type="entry name" value="AB_hydrolase_1"/>
</dbReference>
<dbReference type="GO" id="GO:0016020">
    <property type="term" value="C:membrane"/>
    <property type="evidence" value="ECO:0007669"/>
    <property type="project" value="TreeGrafter"/>
</dbReference>
<feature type="domain" description="AB hydrolase-1" evidence="1">
    <location>
        <begin position="25"/>
        <end position="255"/>
    </location>
</feature>
<dbReference type="KEGG" id="nsn:EXE58_08770"/>
<accession>A0A4P7IEB1</accession>
<dbReference type="AlphaFoldDB" id="A0A4P7IEB1"/>
<evidence type="ECO:0000259" key="1">
    <source>
        <dbReference type="Pfam" id="PF12697"/>
    </source>
</evidence>
<dbReference type="PRINTS" id="PR00111">
    <property type="entry name" value="ABHYDROLASE"/>
</dbReference>
<dbReference type="EMBL" id="CP038436">
    <property type="protein sequence ID" value="QBX55536.1"/>
    <property type="molecule type" value="Genomic_DNA"/>
</dbReference>
<dbReference type="OrthoDB" id="9785847at2"/>